<dbReference type="GO" id="GO:0004565">
    <property type="term" value="F:beta-galactosidase activity"/>
    <property type="evidence" value="ECO:0007669"/>
    <property type="project" value="UniProtKB-EC"/>
</dbReference>
<comment type="function">
    <text evidence="2">Cleaves beta-linked terminal galactosyl residues from gangliosides, glycoproteins, and glycosaminoglycans.</text>
</comment>
<dbReference type="InterPro" id="IPR025300">
    <property type="entry name" value="BetaGal_jelly_roll_dom"/>
</dbReference>
<accession>A0A5N6TAB8</accession>
<dbReference type="InterPro" id="IPR037110">
    <property type="entry name" value="Betagal_dom2_sf"/>
</dbReference>
<evidence type="ECO:0000256" key="10">
    <source>
        <dbReference type="RuleBase" id="RU003679"/>
    </source>
</evidence>
<dbReference type="AlphaFoldDB" id="A0A5N6TAB8"/>
<dbReference type="Proteomes" id="UP000325672">
    <property type="component" value="Unassembled WGS sequence"/>
</dbReference>
<evidence type="ECO:0000313" key="12">
    <source>
        <dbReference type="EMBL" id="KAE8143111.1"/>
    </source>
</evidence>
<evidence type="ECO:0000256" key="4">
    <source>
        <dbReference type="ARBA" id="ARBA00012756"/>
    </source>
</evidence>
<dbReference type="InterPro" id="IPR036833">
    <property type="entry name" value="BetaGal_dom3_sf"/>
</dbReference>
<evidence type="ECO:0000313" key="13">
    <source>
        <dbReference type="Proteomes" id="UP000325672"/>
    </source>
</evidence>
<sequence length="974" mass="108053">MVFSGEFHPFRLPVPGLWLDVFQKIKSMGFNGVSFYTDWGLLEGNPGNVMIGDNGIDNNTDIWNLDEFFTAASEAGIYLIARPGPYINAETSAGGIPGWVLRIKGAIRSMSSDYVGAIKKYMSTVGKIIADAQITRGGPVIMVQPENEYTTWPGLTEEEFPSQMNREVMALMAEELRAARVEVPMAMNDNEVEGYFAPGTGLGEVDIYGIDAYPMRYDCAHPDVWPTYRFPYDWNTLHEEQSPMTPFTIMEFQGGSGGGWGGVTEEGCAMLVNHEASRVVYKNNYSFGVKIFNIYMTYGGTNWGNLGYHGGYTSYDYGASIAEDRTLIREKYSEQKLQANFFKVSPAYLTATPGTGRNGSYTENPRIAVTPLVGNGTETNFYVVRHADFTFTGNARYTLTVSTSIGNVTIPQLHNTELSLNGRDSKLHVTDYDVGGINMIYSSAEVLTWAHSLGSTRVLVLYGGEDEVHEVAFSQTLPKPVILDGQTSGITIEQQKGAWIIQWRVTATPRMIQIGDVELHLLWRNDAYDYWVMEVPAVEPIGNYSSPSKDLIIVKAGYLVRSASIQDNHLILSGDINATTTIEVISTPQEVQGVVFNNQLLNTTLSSSRKLLGRVQYNPPTISLPSLYDLEWKYLDSLPEIDPSYDDQAWTVLNQSWSNNPRNLTTPTSLYALDYGYHTGSLLYRGHFMANGQESSLFLNISGGSGFGYSIWLNDNYLDFWGGSSDSSFHAQNISLVPTTNNVALSSGKPYTISILIDHMGYDEEAPGTDAIKFPRGILDYSLSGHEHQSDLRWKMTGNLGGEQYRDLIRGPLNEGAMFAERQGYHLPHPPSDTWETRSPFTKGIENSGVGFFTTSFPLDLPKGYDIPLRFVFAFNGSTDGVHTRNYRCQLYVNGFQFGKFVNNLGPQTDFPVPEGILNYNGINYIAVTLWGLDGGAMLGPGGLQLVASRPIWSGYRKPVAVEWPGYVEREGAY</sequence>
<dbReference type="Pfam" id="PF01301">
    <property type="entry name" value="Glyco_hydro_35"/>
    <property type="match status" value="1"/>
</dbReference>
<protein>
    <recommendedName>
        <fullName evidence="4 9">Beta-galactosidase</fullName>
        <ecNumber evidence="4 9">3.2.1.23</ecNumber>
    </recommendedName>
</protein>
<dbReference type="InterPro" id="IPR001944">
    <property type="entry name" value="Glycoside_Hdrlase_35"/>
</dbReference>
<keyword evidence="6 9" id="KW-0378">Hydrolase</keyword>
<dbReference type="InterPro" id="IPR031330">
    <property type="entry name" value="Gly_Hdrlase_35_cat"/>
</dbReference>
<comment type="catalytic activity">
    <reaction evidence="1 9">
        <text>Hydrolysis of terminal non-reducing beta-D-galactose residues in beta-D-galactosides.</text>
        <dbReference type="EC" id="3.2.1.23"/>
    </reaction>
</comment>
<evidence type="ECO:0000256" key="7">
    <source>
        <dbReference type="ARBA" id="ARBA00023180"/>
    </source>
</evidence>
<dbReference type="GO" id="GO:0005990">
    <property type="term" value="P:lactose catabolic process"/>
    <property type="evidence" value="ECO:0007669"/>
    <property type="project" value="UniProtKB-ARBA"/>
</dbReference>
<evidence type="ECO:0000256" key="3">
    <source>
        <dbReference type="ARBA" id="ARBA00009809"/>
    </source>
</evidence>
<organism evidence="12 13">
    <name type="scientific">Aspergillus pseudotamarii</name>
    <dbReference type="NCBI Taxonomy" id="132259"/>
    <lineage>
        <taxon>Eukaryota</taxon>
        <taxon>Fungi</taxon>
        <taxon>Dikarya</taxon>
        <taxon>Ascomycota</taxon>
        <taxon>Pezizomycotina</taxon>
        <taxon>Eurotiomycetes</taxon>
        <taxon>Eurotiomycetidae</taxon>
        <taxon>Eurotiales</taxon>
        <taxon>Aspergillaceae</taxon>
        <taxon>Aspergillus</taxon>
        <taxon>Aspergillus subgen. Circumdati</taxon>
    </lineage>
</organism>
<reference evidence="12 13" key="1">
    <citation type="submission" date="2019-04" db="EMBL/GenBank/DDBJ databases">
        <title>Friends and foes A comparative genomics study of 23 Aspergillus species from section Flavi.</title>
        <authorList>
            <consortium name="DOE Joint Genome Institute"/>
            <person name="Kjaerbolling I."/>
            <person name="Vesth T."/>
            <person name="Frisvad J.C."/>
            <person name="Nybo J.L."/>
            <person name="Theobald S."/>
            <person name="Kildgaard S."/>
            <person name="Isbrandt T."/>
            <person name="Kuo A."/>
            <person name="Sato A."/>
            <person name="Lyhne E.K."/>
            <person name="Kogle M.E."/>
            <person name="Wiebenga A."/>
            <person name="Kun R.S."/>
            <person name="Lubbers R.J."/>
            <person name="Makela M.R."/>
            <person name="Barry K."/>
            <person name="Chovatia M."/>
            <person name="Clum A."/>
            <person name="Daum C."/>
            <person name="Haridas S."/>
            <person name="He G."/>
            <person name="LaButti K."/>
            <person name="Lipzen A."/>
            <person name="Mondo S."/>
            <person name="Riley R."/>
            <person name="Salamov A."/>
            <person name="Simmons B.A."/>
            <person name="Magnuson J.K."/>
            <person name="Henrissat B."/>
            <person name="Mortensen U.H."/>
            <person name="Larsen T.O."/>
            <person name="Devries R.P."/>
            <person name="Grigoriev I.V."/>
            <person name="Machida M."/>
            <person name="Baker S.E."/>
            <person name="Andersen M.R."/>
        </authorList>
    </citation>
    <scope>NUCLEOTIDE SEQUENCE [LARGE SCALE GENOMIC DNA]</scope>
    <source>
        <strain evidence="12 13">CBS 117625</strain>
    </source>
</reference>
<dbReference type="PANTHER" id="PTHR23421">
    <property type="entry name" value="BETA-GALACTOSIDASE RELATED"/>
    <property type="match status" value="1"/>
</dbReference>
<dbReference type="SUPFAM" id="SSF49785">
    <property type="entry name" value="Galactose-binding domain-like"/>
    <property type="match status" value="2"/>
</dbReference>
<dbReference type="SUPFAM" id="SSF51011">
    <property type="entry name" value="Glycosyl hydrolase domain"/>
    <property type="match status" value="1"/>
</dbReference>
<dbReference type="GO" id="GO:0030246">
    <property type="term" value="F:carbohydrate binding"/>
    <property type="evidence" value="ECO:0007669"/>
    <property type="project" value="UniProtKB-ARBA"/>
</dbReference>
<keyword evidence="8 9" id="KW-0326">Glycosidase</keyword>
<evidence type="ECO:0000256" key="1">
    <source>
        <dbReference type="ARBA" id="ARBA00001412"/>
    </source>
</evidence>
<dbReference type="RefSeq" id="XP_031919174.1">
    <property type="nucleotide sequence ID" value="XM_032061874.1"/>
</dbReference>
<dbReference type="Pfam" id="PF13364">
    <property type="entry name" value="BetaGal_ABD2"/>
    <property type="match status" value="2"/>
</dbReference>
<dbReference type="Pfam" id="PF13363">
    <property type="entry name" value="BetaGal_dom3"/>
    <property type="match status" value="1"/>
</dbReference>
<dbReference type="Gene3D" id="3.20.20.80">
    <property type="entry name" value="Glycosidases"/>
    <property type="match status" value="1"/>
</dbReference>
<name>A0A5N6TAB8_ASPPS</name>
<keyword evidence="7" id="KW-0325">Glycoprotein</keyword>
<evidence type="ECO:0000256" key="9">
    <source>
        <dbReference type="RuleBase" id="RU000675"/>
    </source>
</evidence>
<dbReference type="EMBL" id="ML743552">
    <property type="protein sequence ID" value="KAE8143111.1"/>
    <property type="molecule type" value="Genomic_DNA"/>
</dbReference>
<dbReference type="FunFam" id="3.20.20.80:FF:000040">
    <property type="entry name" value="Beta-galactosidase A"/>
    <property type="match status" value="1"/>
</dbReference>
<dbReference type="FunFam" id="2.102.20.10:FF:000001">
    <property type="entry name" value="Beta-galactosidase A"/>
    <property type="match status" value="1"/>
</dbReference>
<dbReference type="PROSITE" id="PS01182">
    <property type="entry name" value="GLYCOSYL_HYDROL_F35"/>
    <property type="match status" value="1"/>
</dbReference>
<evidence type="ECO:0000256" key="2">
    <source>
        <dbReference type="ARBA" id="ARBA00002691"/>
    </source>
</evidence>
<keyword evidence="5" id="KW-0732">Signal</keyword>
<dbReference type="GeneID" id="43646084"/>
<dbReference type="Gene3D" id="2.60.120.260">
    <property type="entry name" value="Galactose-binding domain-like"/>
    <property type="match status" value="2"/>
</dbReference>
<evidence type="ECO:0000259" key="11">
    <source>
        <dbReference type="SMART" id="SM01029"/>
    </source>
</evidence>
<proteinExistence type="inferred from homology"/>
<dbReference type="PRINTS" id="PR00742">
    <property type="entry name" value="GLHYDRLASE35"/>
</dbReference>
<dbReference type="InterPro" id="IPR018954">
    <property type="entry name" value="Betagal_dom2"/>
</dbReference>
<comment type="similarity">
    <text evidence="3 10">Belongs to the glycosyl hydrolase 35 family.</text>
</comment>
<evidence type="ECO:0000256" key="6">
    <source>
        <dbReference type="ARBA" id="ARBA00022801"/>
    </source>
</evidence>
<dbReference type="Gene3D" id="2.60.390.10">
    <property type="entry name" value="Beta-galactosidase, domain 3"/>
    <property type="match status" value="1"/>
</dbReference>
<dbReference type="FunFam" id="2.60.120.260:FF:000065">
    <property type="entry name" value="Beta-galactosidase A"/>
    <property type="match status" value="1"/>
</dbReference>
<evidence type="ECO:0000256" key="5">
    <source>
        <dbReference type="ARBA" id="ARBA00022729"/>
    </source>
</evidence>
<dbReference type="Gene3D" id="2.102.20.10">
    <property type="entry name" value="Beta-galactosidase, domain 2"/>
    <property type="match status" value="1"/>
</dbReference>
<dbReference type="OrthoDB" id="1657402at2759"/>
<dbReference type="Pfam" id="PF10435">
    <property type="entry name" value="BetaGal_dom2"/>
    <property type="match status" value="1"/>
</dbReference>
<evidence type="ECO:0000256" key="8">
    <source>
        <dbReference type="ARBA" id="ARBA00023295"/>
    </source>
</evidence>
<dbReference type="InterPro" id="IPR025972">
    <property type="entry name" value="BetaGal_dom3"/>
</dbReference>
<dbReference type="SUPFAM" id="SSF117100">
    <property type="entry name" value="Beta-galactosidase LacA, domain 3"/>
    <property type="match status" value="1"/>
</dbReference>
<dbReference type="InterPro" id="IPR017853">
    <property type="entry name" value="GH"/>
</dbReference>
<dbReference type="InterPro" id="IPR019801">
    <property type="entry name" value="Glyco_hydro_35_CS"/>
</dbReference>
<keyword evidence="13" id="KW-1185">Reference proteome</keyword>
<dbReference type="SUPFAM" id="SSF51445">
    <property type="entry name" value="(Trans)glycosidases"/>
    <property type="match status" value="1"/>
</dbReference>
<gene>
    <name evidence="12" type="ORF">BDV38DRAFT_291907</name>
</gene>
<dbReference type="InterPro" id="IPR008979">
    <property type="entry name" value="Galactose-bd-like_sf"/>
</dbReference>
<dbReference type="SMART" id="SM01029">
    <property type="entry name" value="BetaGal_dom2"/>
    <property type="match status" value="1"/>
</dbReference>
<feature type="domain" description="Beta-galactosidase" evidence="11">
    <location>
        <begin position="348"/>
        <end position="530"/>
    </location>
</feature>
<dbReference type="EC" id="3.2.1.23" evidence="4 9"/>